<keyword evidence="2" id="KW-1185">Reference proteome</keyword>
<reference evidence="1 2" key="1">
    <citation type="journal article" date="2022" name="New Phytol.">
        <title>Ecological generalism drives hyperdiversity of secondary metabolite gene clusters in xylarialean endophytes.</title>
        <authorList>
            <person name="Franco M.E.E."/>
            <person name="Wisecaver J.H."/>
            <person name="Arnold A.E."/>
            <person name="Ju Y.M."/>
            <person name="Slot J.C."/>
            <person name="Ahrendt S."/>
            <person name="Moore L.P."/>
            <person name="Eastman K.E."/>
            <person name="Scott K."/>
            <person name="Konkel Z."/>
            <person name="Mondo S.J."/>
            <person name="Kuo A."/>
            <person name="Hayes R.D."/>
            <person name="Haridas S."/>
            <person name="Andreopoulos B."/>
            <person name="Riley R."/>
            <person name="LaButti K."/>
            <person name="Pangilinan J."/>
            <person name="Lipzen A."/>
            <person name="Amirebrahimi M."/>
            <person name="Yan J."/>
            <person name="Adam C."/>
            <person name="Keymanesh K."/>
            <person name="Ng V."/>
            <person name="Louie K."/>
            <person name="Northen T."/>
            <person name="Drula E."/>
            <person name="Henrissat B."/>
            <person name="Hsieh H.M."/>
            <person name="Youens-Clark K."/>
            <person name="Lutzoni F."/>
            <person name="Miadlikowska J."/>
            <person name="Eastwood D.C."/>
            <person name="Hamelin R.C."/>
            <person name="Grigoriev I.V."/>
            <person name="U'Ren J.M."/>
        </authorList>
    </citation>
    <scope>NUCLEOTIDE SEQUENCE [LARGE SCALE GENOMIC DNA]</scope>
    <source>
        <strain evidence="1 2">ER1909</strain>
    </source>
</reference>
<proteinExistence type="predicted"/>
<gene>
    <name evidence="1" type="ORF">F4821DRAFT_199842</name>
</gene>
<evidence type="ECO:0000313" key="1">
    <source>
        <dbReference type="EMBL" id="KAI6091326.1"/>
    </source>
</evidence>
<sequence>MAERSDMSEDDLVQLSLLRDFETDELINAGFLSEDEKLTAPLDKELIFKHEELSLRVTAGRSYPAASISWTVDNYTLPIKVVDDLRVKLRRIVETAATNNNISRWRRQEEEYEFGVFEPVMVVLELVKKTQAQLESWRQRIASKDPPVEQELPIQKKPVSSLLTSSDIAFHYLQQTPQEICSRIPSKYRILHVEEVLRDDLARRFHNKREKMRTELSRQSHAALRACVPSHLQHTRRKEVLLEHLMGPRVTFHGTARQFVPSIVRYGFLQPGKKIPGTDKSHDVRCGSTYGRGIYSSPSADFSLSYTGSSCHATKPNEFFGIKLLVCATLMGRPVHMTAADNWRGQSQPYPGADSHIANRDLEYVVFDTAQILPIYVIHIDWGQDNALHFQSLPADASRFVPSRTRRHPRLVENVRFPGEVQRQKAAALARAAKYFPYGFGPATGGRFVVEEIGEVDEDEEEYGEYQTLRGEEIKDKTNLDFWSWVKVGEEMDAAAGSGENLDEYSKERVWHQLDRAAPKWDTIPDPRENDDPEEGEGGDESDDDGFGLDLLMTII</sequence>
<organism evidence="1 2">
    <name type="scientific">Hypoxylon rubiginosum</name>
    <dbReference type="NCBI Taxonomy" id="110542"/>
    <lineage>
        <taxon>Eukaryota</taxon>
        <taxon>Fungi</taxon>
        <taxon>Dikarya</taxon>
        <taxon>Ascomycota</taxon>
        <taxon>Pezizomycotina</taxon>
        <taxon>Sordariomycetes</taxon>
        <taxon>Xylariomycetidae</taxon>
        <taxon>Xylariales</taxon>
        <taxon>Hypoxylaceae</taxon>
        <taxon>Hypoxylon</taxon>
    </lineage>
</organism>
<dbReference type="EMBL" id="MU394287">
    <property type="protein sequence ID" value="KAI6091326.1"/>
    <property type="molecule type" value="Genomic_DNA"/>
</dbReference>
<accession>A0ACC0DG17</accession>
<name>A0ACC0DG17_9PEZI</name>
<protein>
    <submittedName>
        <fullName evidence="1">ADP-ribosylation</fullName>
    </submittedName>
</protein>
<comment type="caution">
    <text evidence="1">The sequence shown here is derived from an EMBL/GenBank/DDBJ whole genome shotgun (WGS) entry which is preliminary data.</text>
</comment>
<evidence type="ECO:0000313" key="2">
    <source>
        <dbReference type="Proteomes" id="UP001497680"/>
    </source>
</evidence>
<dbReference type="Proteomes" id="UP001497680">
    <property type="component" value="Unassembled WGS sequence"/>
</dbReference>